<name>A0A2J6QH74_9HELO</name>
<organism evidence="2 3">
    <name type="scientific">Hyaloscypha hepaticicola</name>
    <dbReference type="NCBI Taxonomy" id="2082293"/>
    <lineage>
        <taxon>Eukaryota</taxon>
        <taxon>Fungi</taxon>
        <taxon>Dikarya</taxon>
        <taxon>Ascomycota</taxon>
        <taxon>Pezizomycotina</taxon>
        <taxon>Leotiomycetes</taxon>
        <taxon>Helotiales</taxon>
        <taxon>Hyaloscyphaceae</taxon>
        <taxon>Hyaloscypha</taxon>
    </lineage>
</organism>
<dbReference type="OrthoDB" id="4697512at2759"/>
<evidence type="ECO:0000313" key="3">
    <source>
        <dbReference type="Proteomes" id="UP000235672"/>
    </source>
</evidence>
<accession>A0A2J6QH74</accession>
<sequence length="121" mass="12760">MRQSSLPPTCHNEEQKGFTNVLHPKSPNMPPTQAAINTIFSGPAATTSIPSEGSIKLYTDVHCNTPLSESPTPLLLGTCFNTPTAGINAVSISSLPSCPDDGTPLLVISKCSSYLFSLCPR</sequence>
<protein>
    <submittedName>
        <fullName evidence="2">Uncharacterized protein</fullName>
    </submittedName>
</protein>
<dbReference type="EMBL" id="KZ613469">
    <property type="protein sequence ID" value="PMD25616.1"/>
    <property type="molecule type" value="Genomic_DNA"/>
</dbReference>
<proteinExistence type="predicted"/>
<dbReference type="AlphaFoldDB" id="A0A2J6QH74"/>
<keyword evidence="3" id="KW-1185">Reference proteome</keyword>
<dbReference type="Proteomes" id="UP000235672">
    <property type="component" value="Unassembled WGS sequence"/>
</dbReference>
<evidence type="ECO:0000256" key="1">
    <source>
        <dbReference type="SAM" id="MobiDB-lite"/>
    </source>
</evidence>
<feature type="region of interest" description="Disordered" evidence="1">
    <location>
        <begin position="1"/>
        <end position="27"/>
    </location>
</feature>
<reference evidence="2 3" key="1">
    <citation type="submission" date="2016-05" db="EMBL/GenBank/DDBJ databases">
        <title>A degradative enzymes factory behind the ericoid mycorrhizal symbiosis.</title>
        <authorList>
            <consortium name="DOE Joint Genome Institute"/>
            <person name="Martino E."/>
            <person name="Morin E."/>
            <person name="Grelet G."/>
            <person name="Kuo A."/>
            <person name="Kohler A."/>
            <person name="Daghino S."/>
            <person name="Barry K."/>
            <person name="Choi C."/>
            <person name="Cichocki N."/>
            <person name="Clum A."/>
            <person name="Copeland A."/>
            <person name="Hainaut M."/>
            <person name="Haridas S."/>
            <person name="Labutti K."/>
            <person name="Lindquist E."/>
            <person name="Lipzen A."/>
            <person name="Khouja H.-R."/>
            <person name="Murat C."/>
            <person name="Ohm R."/>
            <person name="Olson A."/>
            <person name="Spatafora J."/>
            <person name="Veneault-Fourrey C."/>
            <person name="Henrissat B."/>
            <person name="Grigoriev I."/>
            <person name="Martin F."/>
            <person name="Perotto S."/>
        </authorList>
    </citation>
    <scope>NUCLEOTIDE SEQUENCE [LARGE SCALE GENOMIC DNA]</scope>
    <source>
        <strain evidence="2 3">UAMH 7357</strain>
    </source>
</reference>
<gene>
    <name evidence="2" type="ORF">NA56DRAFT_380325</name>
</gene>
<evidence type="ECO:0000313" key="2">
    <source>
        <dbReference type="EMBL" id="PMD25616.1"/>
    </source>
</evidence>